<proteinExistence type="predicted"/>
<dbReference type="AlphaFoldDB" id="A0A382HRL0"/>
<evidence type="ECO:0008006" key="2">
    <source>
        <dbReference type="Google" id="ProtNLM"/>
    </source>
</evidence>
<sequence>LKRIKGLEIQDPIYRDFRAGDVMHSQANIEKAKELLSYQPMYKISEGMDEVIDWYIENLS</sequence>
<dbReference type="SUPFAM" id="SSF51735">
    <property type="entry name" value="NAD(P)-binding Rossmann-fold domains"/>
    <property type="match status" value="1"/>
</dbReference>
<evidence type="ECO:0000313" key="1">
    <source>
        <dbReference type="EMBL" id="SVB89996.1"/>
    </source>
</evidence>
<protein>
    <recommendedName>
        <fullName evidence="2">NAD(P)-binding domain-containing protein</fullName>
    </recommendedName>
</protein>
<name>A0A382HRL0_9ZZZZ</name>
<dbReference type="Gene3D" id="3.90.25.10">
    <property type="entry name" value="UDP-galactose 4-epimerase, domain 1"/>
    <property type="match status" value="1"/>
</dbReference>
<gene>
    <name evidence="1" type="ORF">METZ01_LOCUS242850</name>
</gene>
<feature type="non-terminal residue" evidence="1">
    <location>
        <position position="1"/>
    </location>
</feature>
<dbReference type="EMBL" id="UINC01062919">
    <property type="protein sequence ID" value="SVB89996.1"/>
    <property type="molecule type" value="Genomic_DNA"/>
</dbReference>
<accession>A0A382HRL0</accession>
<reference evidence="1" key="1">
    <citation type="submission" date="2018-05" db="EMBL/GenBank/DDBJ databases">
        <authorList>
            <person name="Lanie J.A."/>
            <person name="Ng W.-L."/>
            <person name="Kazmierczak K.M."/>
            <person name="Andrzejewski T.M."/>
            <person name="Davidsen T.M."/>
            <person name="Wayne K.J."/>
            <person name="Tettelin H."/>
            <person name="Glass J.I."/>
            <person name="Rusch D."/>
            <person name="Podicherti R."/>
            <person name="Tsui H.-C.T."/>
            <person name="Winkler M.E."/>
        </authorList>
    </citation>
    <scope>NUCLEOTIDE SEQUENCE</scope>
</reference>
<organism evidence="1">
    <name type="scientific">marine metagenome</name>
    <dbReference type="NCBI Taxonomy" id="408172"/>
    <lineage>
        <taxon>unclassified sequences</taxon>
        <taxon>metagenomes</taxon>
        <taxon>ecological metagenomes</taxon>
    </lineage>
</organism>
<dbReference type="InterPro" id="IPR036291">
    <property type="entry name" value="NAD(P)-bd_dom_sf"/>
</dbReference>